<dbReference type="Pfam" id="PF00563">
    <property type="entry name" value="EAL"/>
    <property type="match status" value="1"/>
</dbReference>
<evidence type="ECO:0000259" key="1">
    <source>
        <dbReference type="PROSITE" id="PS50883"/>
    </source>
</evidence>
<dbReference type="Proteomes" id="UP001046350">
    <property type="component" value="Chromosome"/>
</dbReference>
<evidence type="ECO:0000313" key="3">
    <source>
        <dbReference type="Proteomes" id="UP001046350"/>
    </source>
</evidence>
<sequence length="279" mass="30449">MSIAHSTPMPNGAQVRYIARAVPTAPGIDADELRAGLRRGEFQAYVQPKFDLRSQALQGVEVLARWQHPVRGLLSPAAFMALMAREQLLDELLCSLLEQGLACQLALQRQGRTVGFAFNLSLQQLATEALLRRLVARLQGHPLALSLVTLEVTEDGWGAVTPQVLQRLAALRRLGVRLSMDDFGTGHSSLWRLEQLPFDEIKLAGEFTRRLEGSRCARAIVRHGVGLAGELGMQLVVEGIETQAQRGMLLELGAGVGQGYLWARPMTTGQLAVFLAGRA</sequence>
<organism evidence="2 3">
    <name type="scientific">Pseudomonas fakonensis</name>
    <dbReference type="NCBI Taxonomy" id="2842355"/>
    <lineage>
        <taxon>Bacteria</taxon>
        <taxon>Pseudomonadati</taxon>
        <taxon>Pseudomonadota</taxon>
        <taxon>Gammaproteobacteria</taxon>
        <taxon>Pseudomonadales</taxon>
        <taxon>Pseudomonadaceae</taxon>
        <taxon>Pseudomonas</taxon>
    </lineage>
</organism>
<proteinExistence type="predicted"/>
<dbReference type="PROSITE" id="PS50883">
    <property type="entry name" value="EAL"/>
    <property type="match status" value="1"/>
</dbReference>
<dbReference type="PANTHER" id="PTHR33121:SF70">
    <property type="entry name" value="SIGNALING PROTEIN YKOW"/>
    <property type="match status" value="1"/>
</dbReference>
<dbReference type="EMBL" id="CP077076">
    <property type="protein sequence ID" value="QXH53704.1"/>
    <property type="molecule type" value="Genomic_DNA"/>
</dbReference>
<dbReference type="RefSeq" id="WP_217843100.1">
    <property type="nucleotide sequence ID" value="NZ_CP077076.1"/>
</dbReference>
<name>A0ABX8NBF3_9PSED</name>
<evidence type="ECO:0000313" key="2">
    <source>
        <dbReference type="EMBL" id="QXH53704.1"/>
    </source>
</evidence>
<reference evidence="2" key="1">
    <citation type="journal article" date="2021" name="Microorganisms">
        <title>The Ever-Expanding Pseudomonas Genus: Description of 43 New Species and Partition of the Pseudomonas putida Group.</title>
        <authorList>
            <person name="Girard L."/>
            <person name="Lood C."/>
            <person name="Hofte M."/>
            <person name="Vandamme P."/>
            <person name="Rokni-Zadeh H."/>
            <person name="van Noort V."/>
            <person name="Lavigne R."/>
            <person name="De Mot R."/>
        </authorList>
    </citation>
    <scope>NUCLEOTIDE SEQUENCE</scope>
    <source>
        <strain evidence="2">COW40</strain>
    </source>
</reference>
<dbReference type="InterPro" id="IPR050706">
    <property type="entry name" value="Cyclic-di-GMP_PDE-like"/>
</dbReference>
<gene>
    <name evidence="2" type="ORF">KSS94_11545</name>
</gene>
<dbReference type="CDD" id="cd01948">
    <property type="entry name" value="EAL"/>
    <property type="match status" value="1"/>
</dbReference>
<dbReference type="InterPro" id="IPR001633">
    <property type="entry name" value="EAL_dom"/>
</dbReference>
<keyword evidence="3" id="KW-1185">Reference proteome</keyword>
<protein>
    <submittedName>
        <fullName evidence="2">EAL domain-containing protein</fullName>
    </submittedName>
</protein>
<feature type="domain" description="EAL" evidence="1">
    <location>
        <begin position="26"/>
        <end position="279"/>
    </location>
</feature>
<dbReference type="PANTHER" id="PTHR33121">
    <property type="entry name" value="CYCLIC DI-GMP PHOSPHODIESTERASE PDEF"/>
    <property type="match status" value="1"/>
</dbReference>
<accession>A0ABX8NBF3</accession>
<dbReference type="SMART" id="SM00052">
    <property type="entry name" value="EAL"/>
    <property type="match status" value="1"/>
</dbReference>